<keyword evidence="5" id="KW-1185">Reference proteome</keyword>
<reference evidence="6" key="1">
    <citation type="submission" date="2022-11" db="UniProtKB">
        <authorList>
            <consortium name="WormBaseParasite"/>
        </authorList>
    </citation>
    <scope>IDENTIFICATION</scope>
</reference>
<dbReference type="GO" id="GO:0005615">
    <property type="term" value="C:extracellular space"/>
    <property type="evidence" value="ECO:0007669"/>
    <property type="project" value="InterPro"/>
</dbReference>
<evidence type="ECO:0000256" key="1">
    <source>
        <dbReference type="ARBA" id="ARBA00009500"/>
    </source>
</evidence>
<dbReference type="PROSITE" id="PS00284">
    <property type="entry name" value="SERPIN"/>
    <property type="match status" value="1"/>
</dbReference>
<feature type="transmembrane region" description="Helical" evidence="3">
    <location>
        <begin position="36"/>
        <end position="58"/>
    </location>
</feature>
<dbReference type="PANTHER" id="PTHR11461:SF211">
    <property type="entry name" value="GH10112P-RELATED"/>
    <property type="match status" value="1"/>
</dbReference>
<name>A0A914Y2N3_9BILA</name>
<protein>
    <submittedName>
        <fullName evidence="6">Serpin domain-containing protein</fullName>
    </submittedName>
</protein>
<dbReference type="Gene3D" id="3.30.497.10">
    <property type="entry name" value="Antithrombin, subunit I, domain 2"/>
    <property type="match status" value="1"/>
</dbReference>
<dbReference type="SMART" id="SM00093">
    <property type="entry name" value="SERPIN"/>
    <property type="match status" value="1"/>
</dbReference>
<keyword evidence="3" id="KW-0812">Transmembrane</keyword>
<dbReference type="WBParaSite" id="PSU_v2.g12042.t1">
    <property type="protein sequence ID" value="PSU_v2.g12042.t1"/>
    <property type="gene ID" value="PSU_v2.g12042"/>
</dbReference>
<evidence type="ECO:0000259" key="4">
    <source>
        <dbReference type="SMART" id="SM00093"/>
    </source>
</evidence>
<sequence length="382" mass="44105">MSQCIGQCQWESNNLNSTMANSQADFTMNLLRINGINSSTILSPISIFIALAMAYLGAKENTAAEIRNTIAKGIFEEEIHPYFSSFLNYSKSYENIRLKSVNRIYFQNNLKIQQRYFDEMKKYYNNEFEQIDFRQPSDAAKKINKFVAKSTNDRFLNFMSPSAINSNTSMISINAIYFKADWENIFWATFEADFYSSPKKITKVQMMSQDTRLYLEYFETDEYEIIGLPYKEREATMYIILPKERFGLQKVMNGMDLSELQKSLAAQQHWTNVNVKLPQFQIKSSFNLVKTLQTLGIKDAFNENANFSGISKEEKIKLSNIVHKTFIKIDENGCEAAAFTGVLFHWTSGIHPPPKSFTVDHPFLFIIADKKFNFLFAGTFFG</sequence>
<feature type="domain" description="Serpin" evidence="4">
    <location>
        <begin position="28"/>
        <end position="381"/>
    </location>
</feature>
<dbReference type="InterPro" id="IPR000215">
    <property type="entry name" value="Serpin_fam"/>
</dbReference>
<organism evidence="5 6">
    <name type="scientific">Panagrolaimus superbus</name>
    <dbReference type="NCBI Taxonomy" id="310955"/>
    <lineage>
        <taxon>Eukaryota</taxon>
        <taxon>Metazoa</taxon>
        <taxon>Ecdysozoa</taxon>
        <taxon>Nematoda</taxon>
        <taxon>Chromadorea</taxon>
        <taxon>Rhabditida</taxon>
        <taxon>Tylenchina</taxon>
        <taxon>Panagrolaimomorpha</taxon>
        <taxon>Panagrolaimoidea</taxon>
        <taxon>Panagrolaimidae</taxon>
        <taxon>Panagrolaimus</taxon>
    </lineage>
</organism>
<dbReference type="InterPro" id="IPR023795">
    <property type="entry name" value="Serpin_CS"/>
</dbReference>
<dbReference type="Pfam" id="PF00079">
    <property type="entry name" value="Serpin"/>
    <property type="match status" value="1"/>
</dbReference>
<dbReference type="PANTHER" id="PTHR11461">
    <property type="entry name" value="SERINE PROTEASE INHIBITOR, SERPIN"/>
    <property type="match status" value="1"/>
</dbReference>
<dbReference type="InterPro" id="IPR036186">
    <property type="entry name" value="Serpin_sf"/>
</dbReference>
<dbReference type="CDD" id="cd00172">
    <property type="entry name" value="serpin"/>
    <property type="match status" value="1"/>
</dbReference>
<evidence type="ECO:0000313" key="6">
    <source>
        <dbReference type="WBParaSite" id="PSU_v2.g12042.t1"/>
    </source>
</evidence>
<dbReference type="AlphaFoldDB" id="A0A914Y2N3"/>
<dbReference type="InterPro" id="IPR042185">
    <property type="entry name" value="Serpin_sf_2"/>
</dbReference>
<comment type="similarity">
    <text evidence="1 2">Belongs to the serpin family.</text>
</comment>
<evidence type="ECO:0000256" key="2">
    <source>
        <dbReference type="RuleBase" id="RU000411"/>
    </source>
</evidence>
<evidence type="ECO:0000313" key="5">
    <source>
        <dbReference type="Proteomes" id="UP000887577"/>
    </source>
</evidence>
<dbReference type="InterPro" id="IPR042178">
    <property type="entry name" value="Serpin_sf_1"/>
</dbReference>
<dbReference type="Gene3D" id="2.30.39.10">
    <property type="entry name" value="Alpha-1-antitrypsin, domain 1"/>
    <property type="match status" value="1"/>
</dbReference>
<dbReference type="SUPFAM" id="SSF56574">
    <property type="entry name" value="Serpins"/>
    <property type="match status" value="1"/>
</dbReference>
<dbReference type="InterPro" id="IPR023796">
    <property type="entry name" value="Serpin_dom"/>
</dbReference>
<dbReference type="Proteomes" id="UP000887577">
    <property type="component" value="Unplaced"/>
</dbReference>
<evidence type="ECO:0000256" key="3">
    <source>
        <dbReference type="SAM" id="Phobius"/>
    </source>
</evidence>
<accession>A0A914Y2N3</accession>
<dbReference type="GO" id="GO:0004867">
    <property type="term" value="F:serine-type endopeptidase inhibitor activity"/>
    <property type="evidence" value="ECO:0007669"/>
    <property type="project" value="InterPro"/>
</dbReference>
<keyword evidence="3" id="KW-1133">Transmembrane helix</keyword>
<proteinExistence type="inferred from homology"/>
<keyword evidence="3" id="KW-0472">Membrane</keyword>